<dbReference type="PANTHER" id="PTHR20982:SF3">
    <property type="entry name" value="MITOCHONDRIAL RIBOSOME RECYCLING FACTOR PSEUDO 1"/>
    <property type="match status" value="1"/>
</dbReference>
<name>A0A834NKU2_VESVU</name>
<dbReference type="InterPro" id="IPR023584">
    <property type="entry name" value="Ribosome_recyc_fac_dom"/>
</dbReference>
<dbReference type="Gene3D" id="1.10.132.20">
    <property type="entry name" value="Ribosome-recycling factor"/>
    <property type="match status" value="1"/>
</dbReference>
<dbReference type="InterPro" id="IPR002661">
    <property type="entry name" value="Ribosome_recyc_fac"/>
</dbReference>
<comment type="similarity">
    <text evidence="1">Belongs to the RRF family.</text>
</comment>
<dbReference type="InterPro" id="IPR036191">
    <property type="entry name" value="RRF_sf"/>
</dbReference>
<dbReference type="Proteomes" id="UP000614350">
    <property type="component" value="Unassembled WGS sequence"/>
</dbReference>
<evidence type="ECO:0000313" key="7">
    <source>
        <dbReference type="Proteomes" id="UP000614350"/>
    </source>
</evidence>
<organism evidence="6 7">
    <name type="scientific">Vespula vulgaris</name>
    <name type="common">Yellow jacket</name>
    <name type="synonym">Wasp</name>
    <dbReference type="NCBI Taxonomy" id="7454"/>
    <lineage>
        <taxon>Eukaryota</taxon>
        <taxon>Metazoa</taxon>
        <taxon>Ecdysozoa</taxon>
        <taxon>Arthropoda</taxon>
        <taxon>Hexapoda</taxon>
        <taxon>Insecta</taxon>
        <taxon>Pterygota</taxon>
        <taxon>Neoptera</taxon>
        <taxon>Endopterygota</taxon>
        <taxon>Hymenoptera</taxon>
        <taxon>Apocrita</taxon>
        <taxon>Aculeata</taxon>
        <taxon>Vespoidea</taxon>
        <taxon>Vespidae</taxon>
        <taxon>Vespinae</taxon>
        <taxon>Vespula</taxon>
    </lineage>
</organism>
<dbReference type="GO" id="GO:0005739">
    <property type="term" value="C:mitochondrion"/>
    <property type="evidence" value="ECO:0007669"/>
    <property type="project" value="TreeGrafter"/>
</dbReference>
<dbReference type="Gene3D" id="3.30.1360.40">
    <property type="match status" value="1"/>
</dbReference>
<dbReference type="EMBL" id="JACSEA010000001">
    <property type="protein sequence ID" value="KAF7412745.1"/>
    <property type="molecule type" value="Genomic_DNA"/>
</dbReference>
<dbReference type="GO" id="GO:0043023">
    <property type="term" value="F:ribosomal large subunit binding"/>
    <property type="evidence" value="ECO:0007669"/>
    <property type="project" value="TreeGrafter"/>
</dbReference>
<evidence type="ECO:0000256" key="2">
    <source>
        <dbReference type="ARBA" id="ARBA00020581"/>
    </source>
</evidence>
<gene>
    <name evidence="6" type="ORF">HZH66_001641</name>
</gene>
<evidence type="ECO:0000256" key="1">
    <source>
        <dbReference type="ARBA" id="ARBA00005912"/>
    </source>
</evidence>
<feature type="domain" description="Ribosome recycling factor" evidence="5">
    <location>
        <begin position="123"/>
        <end position="282"/>
    </location>
</feature>
<proteinExistence type="inferred from homology"/>
<dbReference type="SUPFAM" id="SSF55194">
    <property type="entry name" value="Ribosome recycling factor, RRF"/>
    <property type="match status" value="1"/>
</dbReference>
<dbReference type="GO" id="GO:0006412">
    <property type="term" value="P:translation"/>
    <property type="evidence" value="ECO:0007669"/>
    <property type="project" value="UniProtKB-KW"/>
</dbReference>
<comment type="caution">
    <text evidence="6">The sequence shown here is derived from an EMBL/GenBank/DDBJ whole genome shotgun (WGS) entry which is preliminary data.</text>
</comment>
<accession>A0A834NKU2</accession>
<protein>
    <recommendedName>
        <fullName evidence="2">Ribosome-recycling factor, mitochondrial</fullName>
    </recommendedName>
    <alternativeName>
        <fullName evidence="4">Ribosome-releasing factor, mitochondrial</fullName>
    </alternativeName>
</protein>
<evidence type="ECO:0000313" key="6">
    <source>
        <dbReference type="EMBL" id="KAF7412745.1"/>
    </source>
</evidence>
<keyword evidence="3" id="KW-0648">Protein biosynthesis</keyword>
<dbReference type="AlphaFoldDB" id="A0A834NKU2"/>
<evidence type="ECO:0000256" key="4">
    <source>
        <dbReference type="ARBA" id="ARBA00033107"/>
    </source>
</evidence>
<reference evidence="6" key="1">
    <citation type="journal article" date="2020" name="G3 (Bethesda)">
        <title>High-Quality Assemblies for Three Invasive Social Wasps from the &lt;i&gt;Vespula&lt;/i&gt; Genus.</title>
        <authorList>
            <person name="Harrop T.W.R."/>
            <person name="Guhlin J."/>
            <person name="McLaughlin G.M."/>
            <person name="Permina E."/>
            <person name="Stockwell P."/>
            <person name="Gilligan J."/>
            <person name="Le Lec M.F."/>
            <person name="Gruber M.A.M."/>
            <person name="Quinn O."/>
            <person name="Lovegrove M."/>
            <person name="Duncan E.J."/>
            <person name="Remnant E.J."/>
            <person name="Van Eeckhoven J."/>
            <person name="Graham B."/>
            <person name="Knapp R.A."/>
            <person name="Langford K.W."/>
            <person name="Kronenberg Z."/>
            <person name="Press M.O."/>
            <person name="Eacker S.M."/>
            <person name="Wilson-Rankin E.E."/>
            <person name="Purcell J."/>
            <person name="Lester P.J."/>
            <person name="Dearden P.K."/>
        </authorList>
    </citation>
    <scope>NUCLEOTIDE SEQUENCE</scope>
    <source>
        <strain evidence="6">Marl-1</strain>
    </source>
</reference>
<dbReference type="PANTHER" id="PTHR20982">
    <property type="entry name" value="RIBOSOME RECYCLING FACTOR"/>
    <property type="match status" value="1"/>
</dbReference>
<sequence>MWNCTKLKRSVNLLKSILSSTIRSKHNWIIYLSKNNISHCIKTYGALLPLRYNNVPIEQCYCSNKFENVKLFSTTVVLAKSKDRGKDKKKLAYKKNIDLREMEDVINVEKLTSQLEKTMDRLKENYIKNVSLRSAAGAIEELLVTLDGTQYLLQELVQISRTSKLVTLNASAFPQYIPNIIQVLSKNQMNLNPQQDGTVIYIPIPKVTKEYRENLSKSAKSFFIKCRDDIKDIRTEYIKKVKNVDKLPQDVSLRVQGYIEVFTNQYIEKAEEILETKQKELMGD</sequence>
<keyword evidence="7" id="KW-1185">Reference proteome</keyword>
<dbReference type="Pfam" id="PF01765">
    <property type="entry name" value="RRF"/>
    <property type="match status" value="1"/>
</dbReference>
<evidence type="ECO:0000256" key="3">
    <source>
        <dbReference type="ARBA" id="ARBA00022917"/>
    </source>
</evidence>
<evidence type="ECO:0000259" key="5">
    <source>
        <dbReference type="Pfam" id="PF01765"/>
    </source>
</evidence>